<protein>
    <recommendedName>
        <fullName evidence="3">DDE Tnp4 domain-containing protein</fullName>
    </recommendedName>
</protein>
<reference evidence="2" key="1">
    <citation type="submission" date="2017-03" db="EMBL/GenBank/DDBJ databases">
        <title>Phytopthora megakarya and P. palmivora, two closely related causual agents of cacao black pod achieved similar genome size and gene model numbers by different mechanisms.</title>
        <authorList>
            <person name="Ali S."/>
            <person name="Shao J."/>
            <person name="Larry D.J."/>
            <person name="Kronmiller B."/>
            <person name="Shen D."/>
            <person name="Strem M.D."/>
            <person name="Melnick R.L."/>
            <person name="Guiltinan M.J."/>
            <person name="Tyler B.M."/>
            <person name="Meinhardt L.W."/>
            <person name="Bailey B.A."/>
        </authorList>
    </citation>
    <scope>NUCLEOTIDE SEQUENCE [LARGE SCALE GENOMIC DNA]</scope>
    <source>
        <strain evidence="2">zdho120</strain>
    </source>
</reference>
<accession>A0A225VXI5</accession>
<dbReference type="Proteomes" id="UP000198211">
    <property type="component" value="Unassembled WGS sequence"/>
</dbReference>
<name>A0A225VXI5_9STRA</name>
<evidence type="ECO:0008006" key="3">
    <source>
        <dbReference type="Google" id="ProtNLM"/>
    </source>
</evidence>
<dbReference type="EMBL" id="NBNE01002700">
    <property type="protein sequence ID" value="OWZ09669.1"/>
    <property type="molecule type" value="Genomic_DNA"/>
</dbReference>
<proteinExistence type="predicted"/>
<dbReference type="AlphaFoldDB" id="A0A225VXI5"/>
<sequence length="160" mass="17936">MTVSLHGTLCVRSHKSTLLREKIEAALHFFASAGGYRETAAAMRINKGYVIDIVDDVARVLNVVAGDVTSFPNCHEGWDDTEENFRVLQVSSGLCTDSMSVEVRPGSWLNCNFWKYSKMGRHTGVTIRAGTHFIDDSGYTLFLYMCVLFEDREEGSSRKK</sequence>
<comment type="caution">
    <text evidence="1">The sequence shown here is derived from an EMBL/GenBank/DDBJ whole genome shotgun (WGS) entry which is preliminary data.</text>
</comment>
<evidence type="ECO:0000313" key="1">
    <source>
        <dbReference type="EMBL" id="OWZ09669.1"/>
    </source>
</evidence>
<organism evidence="1 2">
    <name type="scientific">Phytophthora megakarya</name>
    <dbReference type="NCBI Taxonomy" id="4795"/>
    <lineage>
        <taxon>Eukaryota</taxon>
        <taxon>Sar</taxon>
        <taxon>Stramenopiles</taxon>
        <taxon>Oomycota</taxon>
        <taxon>Peronosporomycetes</taxon>
        <taxon>Peronosporales</taxon>
        <taxon>Peronosporaceae</taxon>
        <taxon>Phytophthora</taxon>
    </lineage>
</organism>
<keyword evidence="2" id="KW-1185">Reference proteome</keyword>
<evidence type="ECO:0000313" key="2">
    <source>
        <dbReference type="Proteomes" id="UP000198211"/>
    </source>
</evidence>
<gene>
    <name evidence="1" type="ORF">PHMEG_00017590</name>
</gene>